<sequence length="84" mass="9614">MQQHEKTINTQDDLMNMVKAAAEDEEQLCMLLLIIFANRIEKIGPCNPPSKHVKQPIKINIHSGLFIFISLTKIDFLLVDIKLL</sequence>
<dbReference type="EMBL" id="CAJOAY010033550">
    <property type="protein sequence ID" value="CAF4439335.1"/>
    <property type="molecule type" value="Genomic_DNA"/>
</dbReference>
<evidence type="ECO:0000313" key="1">
    <source>
        <dbReference type="EMBL" id="CAF4439335.1"/>
    </source>
</evidence>
<name>A0A820RKL0_9BILA</name>
<accession>A0A820RKL0</accession>
<evidence type="ECO:0000313" key="2">
    <source>
        <dbReference type="Proteomes" id="UP000663881"/>
    </source>
</evidence>
<dbReference type="AlphaFoldDB" id="A0A820RKL0"/>
<comment type="caution">
    <text evidence="1">The sequence shown here is derived from an EMBL/GenBank/DDBJ whole genome shotgun (WGS) entry which is preliminary data.</text>
</comment>
<protein>
    <submittedName>
        <fullName evidence="1">Uncharacterized protein</fullName>
    </submittedName>
</protein>
<proteinExistence type="predicted"/>
<organism evidence="1 2">
    <name type="scientific">Adineta steineri</name>
    <dbReference type="NCBI Taxonomy" id="433720"/>
    <lineage>
        <taxon>Eukaryota</taxon>
        <taxon>Metazoa</taxon>
        <taxon>Spiralia</taxon>
        <taxon>Gnathifera</taxon>
        <taxon>Rotifera</taxon>
        <taxon>Eurotatoria</taxon>
        <taxon>Bdelloidea</taxon>
        <taxon>Adinetida</taxon>
        <taxon>Adinetidae</taxon>
        <taxon>Adineta</taxon>
    </lineage>
</organism>
<reference evidence="1" key="1">
    <citation type="submission" date="2021-02" db="EMBL/GenBank/DDBJ databases">
        <authorList>
            <person name="Nowell W R."/>
        </authorList>
    </citation>
    <scope>NUCLEOTIDE SEQUENCE</scope>
</reference>
<feature type="non-terminal residue" evidence="1">
    <location>
        <position position="1"/>
    </location>
</feature>
<dbReference type="Proteomes" id="UP000663881">
    <property type="component" value="Unassembled WGS sequence"/>
</dbReference>
<gene>
    <name evidence="1" type="ORF">OKA104_LOCUS53529</name>
</gene>